<evidence type="ECO:0000256" key="1">
    <source>
        <dbReference type="SAM" id="MobiDB-lite"/>
    </source>
</evidence>
<feature type="transmembrane region" description="Helical" evidence="2">
    <location>
        <begin position="12"/>
        <end position="31"/>
    </location>
</feature>
<keyword evidence="2" id="KW-0472">Membrane</keyword>
<gene>
    <name evidence="3" type="ORF">V5799_005102</name>
</gene>
<keyword evidence="4" id="KW-1185">Reference proteome</keyword>
<protein>
    <submittedName>
        <fullName evidence="3">Uncharacterized protein</fullName>
    </submittedName>
</protein>
<sequence length="545" mass="57773">MADEDLHGDLVVLILIFVAAVLLAVVVWLLMRKYRMEQMKSFECTPPKLASPIATPLWDSSLLLAMDQLRQQPTRTASIQEQSASATRFTSTAADTSQIPSDGSLKSEGPPVSLKDGKVEPPKDAAASDKESHTVDTQPKKRGSSLTKCPGQTSPKEDDVTTKKPAQSKDDDARNAKTGQAEPQSETRDGAAQQGQPPPQLTGSQVGSPMDDPVGTATVGAGAKEQLQSQQEDKNNAAGAQLSGSVDADVGMSSEHRSTKGESRRRKSHKQRSSSAVGSGSQSLAQSELKSDPGVTAIFVLYWLLLRKLRATAVKPCGVDALGREAQPKRSDVVAPPAVARPTASGQPGEKPPVAQPTVVKTVASDILLPGRRIANAARHASETVSRVFKEETTTILHALSSGADAAQVPTDASLKPELTALSNKETKAESTKAGTASNTADDTRGTEPKSCSPPSQTIPGGQKSLPASSKDSDVTTEKPVQSKDEDARNDDMTKAQPSSLSKVRRETKLSSLRAFLAPQLPKNIRCRNRMTPPRGPVLTRLVLT</sequence>
<evidence type="ECO:0000256" key="2">
    <source>
        <dbReference type="SAM" id="Phobius"/>
    </source>
</evidence>
<feature type="compositionally biased region" description="Basic and acidic residues" evidence="1">
    <location>
        <begin position="155"/>
        <end position="175"/>
    </location>
</feature>
<accession>A0AAQ4E070</accession>
<keyword evidence="2" id="KW-1133">Transmembrane helix</keyword>
<feature type="compositionally biased region" description="Polar residues" evidence="1">
    <location>
        <begin position="73"/>
        <end position="82"/>
    </location>
</feature>
<feature type="compositionally biased region" description="Basic and acidic residues" evidence="1">
    <location>
        <begin position="471"/>
        <end position="494"/>
    </location>
</feature>
<feature type="compositionally biased region" description="Basic residues" evidence="1">
    <location>
        <begin position="263"/>
        <end position="272"/>
    </location>
</feature>
<keyword evidence="2" id="KW-0812">Transmembrane</keyword>
<reference evidence="3 4" key="1">
    <citation type="journal article" date="2023" name="Arcadia Sci">
        <title>De novo assembly of a long-read Amblyomma americanum tick genome.</title>
        <authorList>
            <person name="Chou S."/>
            <person name="Poskanzer K.E."/>
            <person name="Rollins M."/>
            <person name="Thuy-Boun P.S."/>
        </authorList>
    </citation>
    <scope>NUCLEOTIDE SEQUENCE [LARGE SCALE GENOMIC DNA]</scope>
    <source>
        <strain evidence="3">F_SG_1</strain>
        <tissue evidence="3">Salivary glands</tissue>
    </source>
</reference>
<dbReference type="AlphaFoldDB" id="A0AAQ4E070"/>
<feature type="compositionally biased region" description="Basic and acidic residues" evidence="1">
    <location>
        <begin position="115"/>
        <end position="134"/>
    </location>
</feature>
<feature type="compositionally biased region" description="Polar residues" evidence="1">
    <location>
        <begin position="453"/>
        <end position="470"/>
    </location>
</feature>
<proteinExistence type="predicted"/>
<name>A0AAQ4E070_AMBAM</name>
<feature type="compositionally biased region" description="Low complexity" evidence="1">
    <location>
        <begin position="273"/>
        <end position="287"/>
    </location>
</feature>
<feature type="region of interest" description="Disordered" evidence="1">
    <location>
        <begin position="326"/>
        <end position="356"/>
    </location>
</feature>
<evidence type="ECO:0000313" key="4">
    <source>
        <dbReference type="Proteomes" id="UP001321473"/>
    </source>
</evidence>
<feature type="compositionally biased region" description="Low complexity" evidence="1">
    <location>
        <begin position="83"/>
        <end position="97"/>
    </location>
</feature>
<comment type="caution">
    <text evidence="3">The sequence shown here is derived from an EMBL/GenBank/DDBJ whole genome shotgun (WGS) entry which is preliminary data.</text>
</comment>
<dbReference type="EMBL" id="JARKHS020024493">
    <property type="protein sequence ID" value="KAK8768110.1"/>
    <property type="molecule type" value="Genomic_DNA"/>
</dbReference>
<feature type="region of interest" description="Disordered" evidence="1">
    <location>
        <begin position="422"/>
        <end position="510"/>
    </location>
</feature>
<organism evidence="3 4">
    <name type="scientific">Amblyomma americanum</name>
    <name type="common">Lone star tick</name>
    <dbReference type="NCBI Taxonomy" id="6943"/>
    <lineage>
        <taxon>Eukaryota</taxon>
        <taxon>Metazoa</taxon>
        <taxon>Ecdysozoa</taxon>
        <taxon>Arthropoda</taxon>
        <taxon>Chelicerata</taxon>
        <taxon>Arachnida</taxon>
        <taxon>Acari</taxon>
        <taxon>Parasitiformes</taxon>
        <taxon>Ixodida</taxon>
        <taxon>Ixodoidea</taxon>
        <taxon>Ixodidae</taxon>
        <taxon>Amblyomminae</taxon>
        <taxon>Amblyomma</taxon>
    </lineage>
</organism>
<feature type="region of interest" description="Disordered" evidence="1">
    <location>
        <begin position="73"/>
        <end position="290"/>
    </location>
</feature>
<dbReference type="Proteomes" id="UP001321473">
    <property type="component" value="Unassembled WGS sequence"/>
</dbReference>
<feature type="compositionally biased region" description="Low complexity" evidence="1">
    <location>
        <begin position="333"/>
        <end position="342"/>
    </location>
</feature>
<feature type="compositionally biased region" description="Polar residues" evidence="1">
    <location>
        <begin position="144"/>
        <end position="154"/>
    </location>
</feature>
<evidence type="ECO:0000313" key="3">
    <source>
        <dbReference type="EMBL" id="KAK8768110.1"/>
    </source>
</evidence>